<accession>A0A2X2BNN2</accession>
<dbReference type="Proteomes" id="UP000251485">
    <property type="component" value="Unassembled WGS sequence"/>
</dbReference>
<keyword evidence="1" id="KW-0472">Membrane</keyword>
<dbReference type="EMBL" id="UAUE01000016">
    <property type="protein sequence ID" value="SPY96511.1"/>
    <property type="molecule type" value="Genomic_DNA"/>
</dbReference>
<gene>
    <name evidence="2" type="ORF">NCTC10975_02229</name>
</gene>
<proteinExistence type="predicted"/>
<evidence type="ECO:0000313" key="2">
    <source>
        <dbReference type="EMBL" id="SPY96511.1"/>
    </source>
</evidence>
<keyword evidence="1" id="KW-1133">Transmembrane helix</keyword>
<name>A0A2X2BNN2_PROMI</name>
<feature type="transmembrane region" description="Helical" evidence="1">
    <location>
        <begin position="96"/>
        <end position="123"/>
    </location>
</feature>
<dbReference type="RefSeq" id="WP_151252947.1">
    <property type="nucleotide sequence ID" value="NZ_CAXOHV010000032.1"/>
</dbReference>
<evidence type="ECO:0000256" key="1">
    <source>
        <dbReference type="SAM" id="Phobius"/>
    </source>
</evidence>
<reference evidence="2 3" key="1">
    <citation type="submission" date="2018-06" db="EMBL/GenBank/DDBJ databases">
        <authorList>
            <consortium name="Pathogen Informatics"/>
            <person name="Doyle S."/>
        </authorList>
    </citation>
    <scope>NUCLEOTIDE SEQUENCE [LARGE SCALE GENOMIC DNA]</scope>
    <source>
        <strain evidence="2 3">NCTC10975</strain>
    </source>
</reference>
<organism evidence="2 3">
    <name type="scientific">Proteus mirabilis</name>
    <dbReference type="NCBI Taxonomy" id="584"/>
    <lineage>
        <taxon>Bacteria</taxon>
        <taxon>Pseudomonadati</taxon>
        <taxon>Pseudomonadota</taxon>
        <taxon>Gammaproteobacteria</taxon>
        <taxon>Enterobacterales</taxon>
        <taxon>Morganellaceae</taxon>
        <taxon>Proteus</taxon>
    </lineage>
</organism>
<feature type="transmembrane region" description="Helical" evidence="1">
    <location>
        <begin position="50"/>
        <end position="76"/>
    </location>
</feature>
<dbReference type="AlphaFoldDB" id="A0A2X2BNN2"/>
<sequence length="130" mass="14595">MSDEISVASLLMAILAILYGAWYSEIIRVTNLEVPRHDKAINLSITKETLFGKCIPLLGLSIVTAILFTPSLISIISHSILTAKNYGFDSFQRYSVVKAAFCVVIFSCFLISYQMSLLTIYLCKKYKKLK</sequence>
<protein>
    <submittedName>
        <fullName evidence="2">Uncharacterized protein</fullName>
    </submittedName>
</protein>
<keyword evidence="1" id="KW-0812">Transmembrane</keyword>
<evidence type="ECO:0000313" key="3">
    <source>
        <dbReference type="Proteomes" id="UP000251485"/>
    </source>
</evidence>
<feature type="transmembrane region" description="Helical" evidence="1">
    <location>
        <begin position="6"/>
        <end position="29"/>
    </location>
</feature>